<keyword evidence="6 8" id="KW-1133">Transmembrane helix</keyword>
<feature type="transmembrane region" description="Helical" evidence="8">
    <location>
        <begin position="146"/>
        <end position="163"/>
    </location>
</feature>
<keyword evidence="10" id="KW-1185">Reference proteome</keyword>
<evidence type="ECO:0000256" key="7">
    <source>
        <dbReference type="ARBA" id="ARBA00023136"/>
    </source>
</evidence>
<dbReference type="Proteomes" id="UP000320791">
    <property type="component" value="Unassembled WGS sequence"/>
</dbReference>
<feature type="transmembrane region" description="Helical" evidence="8">
    <location>
        <begin position="170"/>
        <end position="197"/>
    </location>
</feature>
<evidence type="ECO:0000256" key="1">
    <source>
        <dbReference type="ARBA" id="ARBA00004651"/>
    </source>
</evidence>
<dbReference type="AlphaFoldDB" id="A0A5C5UDF5"/>
<organism evidence="9 10">
    <name type="scientific">Corynebacterium canis</name>
    <dbReference type="NCBI Taxonomy" id="679663"/>
    <lineage>
        <taxon>Bacteria</taxon>
        <taxon>Bacillati</taxon>
        <taxon>Actinomycetota</taxon>
        <taxon>Actinomycetes</taxon>
        <taxon>Mycobacteriales</taxon>
        <taxon>Corynebacteriaceae</taxon>
        <taxon>Corynebacterium</taxon>
    </lineage>
</organism>
<evidence type="ECO:0000256" key="6">
    <source>
        <dbReference type="ARBA" id="ARBA00022989"/>
    </source>
</evidence>
<keyword evidence="7 8" id="KW-0472">Membrane</keyword>
<evidence type="ECO:0000313" key="10">
    <source>
        <dbReference type="Proteomes" id="UP000320791"/>
    </source>
</evidence>
<evidence type="ECO:0000256" key="5">
    <source>
        <dbReference type="ARBA" id="ARBA00022692"/>
    </source>
</evidence>
<accession>A0A5C5UDF5</accession>
<name>A0A5C5UDF5_9CORY</name>
<feature type="transmembrane region" description="Helical" evidence="8">
    <location>
        <begin position="7"/>
        <end position="40"/>
    </location>
</feature>
<feature type="transmembrane region" description="Helical" evidence="8">
    <location>
        <begin position="46"/>
        <end position="68"/>
    </location>
</feature>
<dbReference type="GO" id="GO:1903785">
    <property type="term" value="P:L-valine transmembrane transport"/>
    <property type="evidence" value="ECO:0007669"/>
    <property type="project" value="TreeGrafter"/>
</dbReference>
<dbReference type="OrthoDB" id="3181706at2"/>
<evidence type="ECO:0000313" key="9">
    <source>
        <dbReference type="EMBL" id="TWT23949.1"/>
    </source>
</evidence>
<feature type="transmembrane region" description="Helical" evidence="8">
    <location>
        <begin position="115"/>
        <end position="140"/>
    </location>
</feature>
<evidence type="ECO:0000256" key="3">
    <source>
        <dbReference type="ARBA" id="ARBA00022448"/>
    </source>
</evidence>
<keyword evidence="5 8" id="KW-0812">Transmembrane</keyword>
<keyword evidence="3" id="KW-0813">Transport</keyword>
<gene>
    <name evidence="9" type="ORF">FRX94_09715</name>
</gene>
<comment type="caution">
    <text evidence="9">The sequence shown here is derived from an EMBL/GenBank/DDBJ whole genome shotgun (WGS) entry which is preliminary data.</text>
</comment>
<dbReference type="PANTHER" id="PTHR34979">
    <property type="entry name" value="INNER MEMBRANE PROTEIN YGAZ"/>
    <property type="match status" value="1"/>
</dbReference>
<dbReference type="EMBL" id="VOHM01000022">
    <property type="protein sequence ID" value="TWT23949.1"/>
    <property type="molecule type" value="Genomic_DNA"/>
</dbReference>
<dbReference type="InterPro" id="IPR011606">
    <property type="entry name" value="Brnchd-chn_aa_trnsp_permease"/>
</dbReference>
<evidence type="ECO:0000256" key="2">
    <source>
        <dbReference type="ARBA" id="ARBA00010735"/>
    </source>
</evidence>
<comment type="similarity">
    <text evidence="2">Belongs to the AzlC family.</text>
</comment>
<sequence length="213" mass="23197">MRDCWPVAVGLFPLGVAFGLVITQAGFAWWWATIFSIVIYAGSMEFLAVSLISGGVGVLSATFAGFLVNFRHIFYGLTFPRSVIKSRLARLYSTYALTDECYALTAGKKDVSSQYLLSVQVICQLAWVLSGTLGALAGAVVPTLPGFEFALTALFVVLALDAFRASRDLSLIVTALASCLVGNMALALCVFFGLLLLRFRFERLDELLTWRLP</sequence>
<dbReference type="PANTHER" id="PTHR34979:SF1">
    <property type="entry name" value="INNER MEMBRANE PROTEIN YGAZ"/>
    <property type="match status" value="1"/>
</dbReference>
<dbReference type="Pfam" id="PF03591">
    <property type="entry name" value="AzlC"/>
    <property type="match status" value="1"/>
</dbReference>
<reference evidence="9 10" key="1">
    <citation type="submission" date="2019-08" db="EMBL/GenBank/DDBJ databases">
        <authorList>
            <person name="Lei W."/>
        </authorList>
    </citation>
    <scope>NUCLEOTIDE SEQUENCE [LARGE SCALE GENOMIC DNA]</scope>
    <source>
        <strain evidence="9 10">CCUG 58627</strain>
    </source>
</reference>
<keyword evidence="4" id="KW-1003">Cell membrane</keyword>
<evidence type="ECO:0000256" key="4">
    <source>
        <dbReference type="ARBA" id="ARBA00022475"/>
    </source>
</evidence>
<comment type="subcellular location">
    <subcellularLocation>
        <location evidence="1">Cell membrane</location>
        <topology evidence="1">Multi-pass membrane protein</topology>
    </subcellularLocation>
</comment>
<dbReference type="GO" id="GO:0005886">
    <property type="term" value="C:plasma membrane"/>
    <property type="evidence" value="ECO:0007669"/>
    <property type="project" value="UniProtKB-SubCell"/>
</dbReference>
<protein>
    <submittedName>
        <fullName evidence="9">Branched-chain amino acid ABC transporter permease</fullName>
    </submittedName>
</protein>
<proteinExistence type="inferred from homology"/>
<evidence type="ECO:0000256" key="8">
    <source>
        <dbReference type="SAM" id="Phobius"/>
    </source>
</evidence>